<dbReference type="STRING" id="161896.UL81_03115"/>
<dbReference type="RefSeq" id="WP_035106872.1">
    <property type="nucleotide sequence ID" value="NZ_CP011311.1"/>
</dbReference>
<dbReference type="GO" id="GO:0097367">
    <property type="term" value="F:carbohydrate derivative binding"/>
    <property type="evidence" value="ECO:0007669"/>
    <property type="project" value="InterPro"/>
</dbReference>
<dbReference type="GO" id="GO:1901135">
    <property type="term" value="P:carbohydrate derivative metabolic process"/>
    <property type="evidence" value="ECO:0007669"/>
    <property type="project" value="InterPro"/>
</dbReference>
<proteinExistence type="predicted"/>
<gene>
    <name evidence="1" type="ORF">UL81_03115</name>
</gene>
<dbReference type="AlphaFoldDB" id="A0A0F6T9Y1"/>
<evidence type="ECO:0000313" key="1">
    <source>
        <dbReference type="EMBL" id="AKE38604.1"/>
    </source>
</evidence>
<reference evidence="1 2" key="1">
    <citation type="journal article" date="2015" name="Genome Announc.">
        <title>Complete Genome Sequence of Corynebacterium camporealensis DSM 44610, Isolated from the Milk of a Manchega Sheep with Subclinical Mastitis.</title>
        <authorList>
            <person name="Ruckert C."/>
            <person name="Albersmeier A."/>
            <person name="Winkler A."/>
            <person name="Tauch A."/>
        </authorList>
    </citation>
    <scope>NUCLEOTIDE SEQUENCE [LARGE SCALE GENOMIC DNA]</scope>
    <source>
        <strain evidence="1 2">DSM 44610</strain>
    </source>
</reference>
<dbReference type="Proteomes" id="UP000033566">
    <property type="component" value="Chromosome"/>
</dbReference>
<accession>A0A0F6T9Y1</accession>
<protein>
    <submittedName>
        <fullName evidence="1">Uncharacterized protein</fullName>
    </submittedName>
</protein>
<dbReference type="EMBL" id="CP011311">
    <property type="protein sequence ID" value="AKE38604.1"/>
    <property type="molecule type" value="Genomic_DNA"/>
</dbReference>
<dbReference type="SUPFAM" id="SSF53697">
    <property type="entry name" value="SIS domain"/>
    <property type="match status" value="1"/>
</dbReference>
<dbReference type="KEGG" id="ccj:UL81_03115"/>
<evidence type="ECO:0000313" key="2">
    <source>
        <dbReference type="Proteomes" id="UP000033566"/>
    </source>
</evidence>
<dbReference type="HOGENOM" id="CLU_828234_0_0_11"/>
<name>A0A0F6T9Y1_9CORY</name>
<dbReference type="PATRIC" id="fig|161896.4.peg.614"/>
<dbReference type="OrthoDB" id="4427542at2"/>
<dbReference type="InterPro" id="IPR046348">
    <property type="entry name" value="SIS_dom_sf"/>
</dbReference>
<organism evidence="1 2">
    <name type="scientific">Corynebacterium camporealensis</name>
    <dbReference type="NCBI Taxonomy" id="161896"/>
    <lineage>
        <taxon>Bacteria</taxon>
        <taxon>Bacillati</taxon>
        <taxon>Actinomycetota</taxon>
        <taxon>Actinomycetes</taxon>
        <taxon>Mycobacteriales</taxon>
        <taxon>Corynebacteriaceae</taxon>
        <taxon>Corynebacterium</taxon>
    </lineage>
</organism>
<sequence length="342" mass="36752">MDDDYFSGSDYDPETVRFFDIAHEGAQVRLLAEAVPEWARQLSGLQPRSLILLPTDPIARIAAHAAIALAEPLRLPVVVTESLPQYVGALDIVVVLGEAGECEWASHSLINADRRGAHTILIGPPRGPLLDDAPDDVLVAPHLPTAEGSSPARFFAGLAMVIGLLERDPEYVRELLNDAAAAVDEELTRLSPEHDAATNPGRQLREFVDGAQVVHSHGVDTRAQGDVQRRIPIDAMVARCAAAIWAAQGLGGTYTAPEDLPRVQAMNQATKSQSDDIFFDPFLDASPDDKPLVPLKVVLWGQEETSLPNTMAVASADPNLGELARALQLVTRAYAATAYDIA</sequence>
<keyword evidence="2" id="KW-1185">Reference proteome</keyword>